<dbReference type="InterPro" id="IPR050799">
    <property type="entry name" value="ZIP_Transporter"/>
</dbReference>
<dbReference type="PANTHER" id="PTHR12191:SF37">
    <property type="entry name" value="ZINC TRANSPORTER FOI"/>
    <property type="match status" value="1"/>
</dbReference>
<keyword evidence="8" id="KW-1185">Reference proteome</keyword>
<reference evidence="7 8" key="2">
    <citation type="submission" date="2018-11" db="EMBL/GenBank/DDBJ databases">
        <authorList>
            <consortium name="Pathogen Informatics"/>
        </authorList>
    </citation>
    <scope>NUCLEOTIDE SEQUENCE [LARGE SCALE GENOMIC DNA]</scope>
</reference>
<comment type="similarity">
    <text evidence="2">Belongs to the ZIP transporter (TC 2.A.5) family.</text>
</comment>
<evidence type="ECO:0000313" key="7">
    <source>
        <dbReference type="EMBL" id="VDN99988.1"/>
    </source>
</evidence>
<proteinExistence type="inferred from homology"/>
<dbReference type="GO" id="GO:0071578">
    <property type="term" value="P:zinc ion import across plasma membrane"/>
    <property type="evidence" value="ECO:0007669"/>
    <property type="project" value="TreeGrafter"/>
</dbReference>
<dbReference type="WBParaSite" id="HNAJ_0000413101-mRNA-1">
    <property type="protein sequence ID" value="HNAJ_0000413101-mRNA-1"/>
    <property type="gene ID" value="HNAJ_0000413101"/>
</dbReference>
<gene>
    <name evidence="7" type="ORF">HNAJ_LOCUS4129</name>
</gene>
<dbReference type="GO" id="GO:0030003">
    <property type="term" value="P:intracellular monoatomic cation homeostasis"/>
    <property type="evidence" value="ECO:0007669"/>
    <property type="project" value="TreeGrafter"/>
</dbReference>
<dbReference type="GO" id="GO:0005385">
    <property type="term" value="F:zinc ion transmembrane transporter activity"/>
    <property type="evidence" value="ECO:0007669"/>
    <property type="project" value="TreeGrafter"/>
</dbReference>
<evidence type="ECO:0000256" key="1">
    <source>
        <dbReference type="ARBA" id="ARBA00004141"/>
    </source>
</evidence>
<reference evidence="9" key="1">
    <citation type="submission" date="2017-02" db="UniProtKB">
        <authorList>
            <consortium name="WormBaseParasite"/>
        </authorList>
    </citation>
    <scope>IDENTIFICATION</scope>
</reference>
<dbReference type="AlphaFoldDB" id="A0A0R3TAP2"/>
<accession>A0A0R3TAP2</accession>
<name>A0A0R3TAP2_RODNA</name>
<evidence type="ECO:0000256" key="3">
    <source>
        <dbReference type="ARBA" id="ARBA00022692"/>
    </source>
</evidence>
<evidence type="ECO:0000313" key="8">
    <source>
        <dbReference type="Proteomes" id="UP000278807"/>
    </source>
</evidence>
<dbReference type="EMBL" id="UZAE01002716">
    <property type="protein sequence ID" value="VDN99988.1"/>
    <property type="molecule type" value="Genomic_DNA"/>
</dbReference>
<dbReference type="STRING" id="102285.A0A0R3TAP2"/>
<feature type="transmembrane region" description="Helical" evidence="6">
    <location>
        <begin position="7"/>
        <end position="27"/>
    </location>
</feature>
<keyword evidence="3 6" id="KW-0812">Transmembrane</keyword>
<sequence length="103" mass="11450">MSAKTALFYNTLSSILCAAGMVLGVLLGSMPTVNLWLLLLTAGMFVYIALVDMMPELTTSRMHGYRTCHLPTVLFFWQNVGMVIGVVIMLLIAKFEKQMPNTF</sequence>
<dbReference type="InterPro" id="IPR003689">
    <property type="entry name" value="ZIP"/>
</dbReference>
<keyword evidence="5 6" id="KW-0472">Membrane</keyword>
<evidence type="ECO:0000313" key="9">
    <source>
        <dbReference type="WBParaSite" id="HNAJ_0000413101-mRNA-1"/>
    </source>
</evidence>
<dbReference type="PANTHER" id="PTHR12191">
    <property type="entry name" value="SOLUTE CARRIER FAMILY 39"/>
    <property type="match status" value="1"/>
</dbReference>
<feature type="transmembrane region" description="Helical" evidence="6">
    <location>
        <begin position="72"/>
        <end position="93"/>
    </location>
</feature>
<organism evidence="9">
    <name type="scientific">Rodentolepis nana</name>
    <name type="common">Dwarf tapeworm</name>
    <name type="synonym">Hymenolepis nana</name>
    <dbReference type="NCBI Taxonomy" id="102285"/>
    <lineage>
        <taxon>Eukaryota</taxon>
        <taxon>Metazoa</taxon>
        <taxon>Spiralia</taxon>
        <taxon>Lophotrochozoa</taxon>
        <taxon>Platyhelminthes</taxon>
        <taxon>Cestoda</taxon>
        <taxon>Eucestoda</taxon>
        <taxon>Cyclophyllidea</taxon>
        <taxon>Hymenolepididae</taxon>
        <taxon>Rodentolepis</taxon>
    </lineage>
</organism>
<feature type="transmembrane region" description="Helical" evidence="6">
    <location>
        <begin position="33"/>
        <end position="51"/>
    </location>
</feature>
<comment type="subcellular location">
    <subcellularLocation>
        <location evidence="1">Membrane</location>
        <topology evidence="1">Multi-pass membrane protein</topology>
    </subcellularLocation>
</comment>
<protein>
    <submittedName>
        <fullName evidence="9">Zinc transporter</fullName>
    </submittedName>
</protein>
<dbReference type="GO" id="GO:0005886">
    <property type="term" value="C:plasma membrane"/>
    <property type="evidence" value="ECO:0007669"/>
    <property type="project" value="TreeGrafter"/>
</dbReference>
<evidence type="ECO:0000256" key="2">
    <source>
        <dbReference type="ARBA" id="ARBA00006939"/>
    </source>
</evidence>
<dbReference type="GO" id="GO:0140410">
    <property type="term" value="F:monoatomic cation:bicarbonate symporter activity"/>
    <property type="evidence" value="ECO:0007669"/>
    <property type="project" value="TreeGrafter"/>
</dbReference>
<keyword evidence="4 6" id="KW-1133">Transmembrane helix</keyword>
<dbReference type="OrthoDB" id="200954at2759"/>
<dbReference type="Proteomes" id="UP000278807">
    <property type="component" value="Unassembled WGS sequence"/>
</dbReference>
<dbReference type="Pfam" id="PF02535">
    <property type="entry name" value="Zip"/>
    <property type="match status" value="1"/>
</dbReference>
<evidence type="ECO:0000256" key="6">
    <source>
        <dbReference type="SAM" id="Phobius"/>
    </source>
</evidence>
<evidence type="ECO:0000256" key="4">
    <source>
        <dbReference type="ARBA" id="ARBA00022989"/>
    </source>
</evidence>
<evidence type="ECO:0000256" key="5">
    <source>
        <dbReference type="ARBA" id="ARBA00023136"/>
    </source>
</evidence>